<sequence>MSDVFDILNIQQHKPKIPQLKEKQKRPEGITREVFALTGGLPSLTIAPPTLKQKINKKARKWAIKQFTNSARSDNLSLYHWVRLNDDDTDSKFSGFNKTTFVECYTDQEYDQYFSDSNWSKEDTDHLFDLCKKFDLRFIVIADRFSGSQERSIEDLKDRYYSIVKKLVSLHDKAADTSIYNYNKEKEVERKKNLEVLLNRTTDQAKEEEALYFELRKREQTEKKWMKERESIVCLLGNYESQKDSLFLEKKKKRLNKKKKLEDGIEEVDTPQKKEKCAPGVYLRSSRVAPVKTTMQQKLNTSLQELGIQNGKPTMPTAAVMAAFEELRQQILALLELKRQIDRSDHDLKLQQSRNLGSSIVKGTEEDDIESGSSRRNSVGIEKMREITDIFENTDEVRASSMVKVSSGPSNFYDNFYSTTYSTLHEYRKNLGRSGPAEIFQTQPIKGGINREIVNPQDKILREKFFLRNPSVKSSSGYSKNVIPFVAYKKEVDENETFNIKEPFLTNYEHDYKTPEEAPVASVGVLGYSGFCRIPLSHKQKAVPNNAFYTSTTHKAHQQGQYTQKMPLIDYSKIIPSDSGFTSDVEHILSLGTKGGDERFKMFRLKLGKKEPTGAVRNNDVYLFKKENLSVNKRFLTNNEIDFGLSLKKLTGVNSDINYTKKYINEVKRSGYSLNQKYEYERKLEDEYTGVHSTIKKYKELREPIS</sequence>
<keyword evidence="5" id="KW-0805">Transcription regulation</keyword>
<evidence type="ECO:0000313" key="12">
    <source>
        <dbReference type="Proteomes" id="UP001211065"/>
    </source>
</evidence>
<dbReference type="GO" id="GO:0006281">
    <property type="term" value="P:DNA repair"/>
    <property type="evidence" value="ECO:0007669"/>
    <property type="project" value="InterPro"/>
</dbReference>
<accession>A0AAD5U432</accession>
<keyword evidence="7" id="KW-0539">Nucleus</keyword>
<comment type="subcellular location">
    <subcellularLocation>
        <location evidence="1">Nucleus</location>
    </subcellularLocation>
</comment>
<dbReference type="GO" id="GO:0000812">
    <property type="term" value="C:Swr1 complex"/>
    <property type="evidence" value="ECO:0007669"/>
    <property type="project" value="TreeGrafter"/>
</dbReference>
<keyword evidence="12" id="KW-1185">Reference proteome</keyword>
<evidence type="ECO:0000256" key="3">
    <source>
        <dbReference type="ARBA" id="ARBA00019132"/>
    </source>
</evidence>
<name>A0AAD5U432_9FUNG</name>
<evidence type="ECO:0000256" key="4">
    <source>
        <dbReference type="ARBA" id="ARBA00022853"/>
    </source>
</evidence>
<dbReference type="SMART" id="SM00717">
    <property type="entry name" value="SANT"/>
    <property type="match status" value="1"/>
</dbReference>
<keyword evidence="6" id="KW-0804">Transcription</keyword>
<feature type="coiled-coil region" evidence="9">
    <location>
        <begin position="184"/>
        <end position="218"/>
    </location>
</feature>
<evidence type="ECO:0000256" key="1">
    <source>
        <dbReference type="ARBA" id="ARBA00004123"/>
    </source>
</evidence>
<dbReference type="GO" id="GO:0006338">
    <property type="term" value="P:chromatin remodeling"/>
    <property type="evidence" value="ECO:0007669"/>
    <property type="project" value="InterPro"/>
</dbReference>
<keyword evidence="9" id="KW-0175">Coiled coil</keyword>
<evidence type="ECO:0000256" key="8">
    <source>
        <dbReference type="ARBA" id="ARBA00025264"/>
    </source>
</evidence>
<gene>
    <name evidence="11" type="primary">SWC4</name>
    <name evidence="11" type="ORF">HK099_002813</name>
</gene>
<evidence type="ECO:0000256" key="9">
    <source>
        <dbReference type="SAM" id="Coils"/>
    </source>
</evidence>
<feature type="domain" description="Myb-like" evidence="10">
    <location>
        <begin position="115"/>
        <end position="166"/>
    </location>
</feature>
<dbReference type="Proteomes" id="UP001211065">
    <property type="component" value="Unassembled WGS sequence"/>
</dbReference>
<evidence type="ECO:0000259" key="10">
    <source>
        <dbReference type="SMART" id="SM00717"/>
    </source>
</evidence>
<dbReference type="PANTHER" id="PTHR12855:SF10">
    <property type="entry name" value="DNA METHYLTRANSFERASE 1-ASSOCIATED PROTEIN 1"/>
    <property type="match status" value="1"/>
</dbReference>
<proteinExistence type="inferred from homology"/>
<comment type="caution">
    <text evidence="11">The sequence shown here is derived from an EMBL/GenBank/DDBJ whole genome shotgun (WGS) entry which is preliminary data.</text>
</comment>
<dbReference type="EMBL" id="JADGJW010000197">
    <property type="protein sequence ID" value="KAJ3221996.1"/>
    <property type="molecule type" value="Genomic_DNA"/>
</dbReference>
<dbReference type="InterPro" id="IPR008468">
    <property type="entry name" value="DMAP1"/>
</dbReference>
<dbReference type="GO" id="GO:0035267">
    <property type="term" value="C:NuA4 histone acetyltransferase complex"/>
    <property type="evidence" value="ECO:0007669"/>
    <property type="project" value="InterPro"/>
</dbReference>
<dbReference type="PANTHER" id="PTHR12855">
    <property type="entry name" value="DNA METHYLTRANSFERASE 1-ASSOCIATED PROTEIN 1 FAMILY MEMBER"/>
    <property type="match status" value="1"/>
</dbReference>
<protein>
    <recommendedName>
        <fullName evidence="3">SWR1-complex protein 4</fullName>
    </recommendedName>
</protein>
<dbReference type="GO" id="GO:0000122">
    <property type="term" value="P:negative regulation of transcription by RNA polymerase II"/>
    <property type="evidence" value="ECO:0007669"/>
    <property type="project" value="TreeGrafter"/>
</dbReference>
<reference evidence="11" key="1">
    <citation type="submission" date="2020-05" db="EMBL/GenBank/DDBJ databases">
        <title>Phylogenomic resolution of chytrid fungi.</title>
        <authorList>
            <person name="Stajich J.E."/>
            <person name="Amses K."/>
            <person name="Simmons R."/>
            <person name="Seto K."/>
            <person name="Myers J."/>
            <person name="Bonds A."/>
            <person name="Quandt C.A."/>
            <person name="Barry K."/>
            <person name="Liu P."/>
            <person name="Grigoriev I."/>
            <person name="Longcore J.E."/>
            <person name="James T.Y."/>
        </authorList>
    </citation>
    <scope>NUCLEOTIDE SEQUENCE</scope>
    <source>
        <strain evidence="11">JEL0476</strain>
    </source>
</reference>
<evidence type="ECO:0000313" key="11">
    <source>
        <dbReference type="EMBL" id="KAJ3221996.1"/>
    </source>
</evidence>
<comment type="function">
    <text evidence="8">Component of the SWR1 complex which mediates the ATP-dependent exchange of histone H2A for the H2A variant HZT1 leading to transcriptional regulation of selected genes by chromatin remodeling. Component of the NuA4 histone acetyltransferase complex which is involved in transcriptional activation of selected genes principally by acetylation of nucleosomal histone H4 and H2A. The NuA4 complex is also involved in DNA repair.</text>
</comment>
<dbReference type="Pfam" id="PF05499">
    <property type="entry name" value="DMAP1"/>
    <property type="match status" value="1"/>
</dbReference>
<organism evidence="11 12">
    <name type="scientific">Clydaea vesicula</name>
    <dbReference type="NCBI Taxonomy" id="447962"/>
    <lineage>
        <taxon>Eukaryota</taxon>
        <taxon>Fungi</taxon>
        <taxon>Fungi incertae sedis</taxon>
        <taxon>Chytridiomycota</taxon>
        <taxon>Chytridiomycota incertae sedis</taxon>
        <taxon>Chytridiomycetes</taxon>
        <taxon>Lobulomycetales</taxon>
        <taxon>Lobulomycetaceae</taxon>
        <taxon>Clydaea</taxon>
    </lineage>
</organism>
<dbReference type="Pfam" id="PF16282">
    <property type="entry name" value="SANT_DAMP1_like"/>
    <property type="match status" value="1"/>
</dbReference>
<dbReference type="InterPro" id="IPR027109">
    <property type="entry name" value="Swc4/Dmap1"/>
</dbReference>
<keyword evidence="4" id="KW-0156">Chromatin regulator</keyword>
<dbReference type="AlphaFoldDB" id="A0AAD5U432"/>
<evidence type="ECO:0000256" key="5">
    <source>
        <dbReference type="ARBA" id="ARBA00023015"/>
    </source>
</evidence>
<evidence type="ECO:0000256" key="2">
    <source>
        <dbReference type="ARBA" id="ARBA00006918"/>
    </source>
</evidence>
<evidence type="ECO:0000256" key="6">
    <source>
        <dbReference type="ARBA" id="ARBA00023163"/>
    </source>
</evidence>
<dbReference type="FunFam" id="1.10.10.60:FF:000087">
    <property type="entry name" value="DNA methyltransferase 1-associated protein 1"/>
    <property type="match status" value="1"/>
</dbReference>
<dbReference type="InterPro" id="IPR001005">
    <property type="entry name" value="SANT/Myb"/>
</dbReference>
<dbReference type="InterPro" id="IPR032563">
    <property type="entry name" value="DAMP1_SANT-like"/>
</dbReference>
<comment type="similarity">
    <text evidence="2">Belongs to the SWC4 family.</text>
</comment>
<evidence type="ECO:0000256" key="7">
    <source>
        <dbReference type="ARBA" id="ARBA00023242"/>
    </source>
</evidence>
<dbReference type="GO" id="GO:0003714">
    <property type="term" value="F:transcription corepressor activity"/>
    <property type="evidence" value="ECO:0007669"/>
    <property type="project" value="TreeGrafter"/>
</dbReference>
<dbReference type="Gene3D" id="1.10.10.60">
    <property type="entry name" value="Homeodomain-like"/>
    <property type="match status" value="1"/>
</dbReference>